<keyword evidence="8" id="KW-0807">Transducer</keyword>
<comment type="subcellular location">
    <subcellularLocation>
        <location evidence="1">Cell membrane</location>
        <topology evidence="1">Multi-pass membrane protein</topology>
    </subcellularLocation>
</comment>
<proteinExistence type="predicted"/>
<evidence type="ECO:0000313" key="11">
    <source>
        <dbReference type="EMBL" id="GMT31828.1"/>
    </source>
</evidence>
<feature type="transmembrane region" description="Helical" evidence="9">
    <location>
        <begin position="143"/>
        <end position="163"/>
    </location>
</feature>
<feature type="transmembrane region" description="Helical" evidence="9">
    <location>
        <begin position="100"/>
        <end position="122"/>
    </location>
</feature>
<keyword evidence="5" id="KW-0297">G-protein coupled receptor</keyword>
<dbReference type="AlphaFoldDB" id="A0AAV5WNH9"/>
<dbReference type="PANTHER" id="PTHR24230">
    <property type="entry name" value="G-PROTEIN COUPLED RECEPTOR"/>
    <property type="match status" value="1"/>
</dbReference>
<evidence type="ECO:0000256" key="9">
    <source>
        <dbReference type="SAM" id="Phobius"/>
    </source>
</evidence>
<evidence type="ECO:0000313" key="12">
    <source>
        <dbReference type="Proteomes" id="UP001432322"/>
    </source>
</evidence>
<feature type="transmembrane region" description="Helical" evidence="9">
    <location>
        <begin position="61"/>
        <end position="80"/>
    </location>
</feature>
<reference evidence="11" key="1">
    <citation type="submission" date="2023-10" db="EMBL/GenBank/DDBJ databases">
        <title>Genome assembly of Pristionchus species.</title>
        <authorList>
            <person name="Yoshida K."/>
            <person name="Sommer R.J."/>
        </authorList>
    </citation>
    <scope>NUCLEOTIDE SEQUENCE</scope>
    <source>
        <strain evidence="11">RS5133</strain>
    </source>
</reference>
<feature type="domain" description="G-protein coupled receptors family 1 profile" evidence="10">
    <location>
        <begin position="36"/>
        <end position="251"/>
    </location>
</feature>
<dbReference type="GO" id="GO:0007218">
    <property type="term" value="P:neuropeptide signaling pathway"/>
    <property type="evidence" value="ECO:0007669"/>
    <property type="project" value="TreeGrafter"/>
</dbReference>
<dbReference type="PANTHER" id="PTHR24230:SF154">
    <property type="entry name" value="G-PROTEIN COUPLED RECEPTORS FAMILY 1 PROFILE DOMAIN-CONTAINING PROTEIN"/>
    <property type="match status" value="1"/>
</dbReference>
<accession>A0AAV5WNH9</accession>
<evidence type="ECO:0000256" key="5">
    <source>
        <dbReference type="ARBA" id="ARBA00023040"/>
    </source>
</evidence>
<protein>
    <recommendedName>
        <fullName evidence="10">G-protein coupled receptors family 1 profile domain-containing protein</fullName>
    </recommendedName>
</protein>
<evidence type="ECO:0000256" key="8">
    <source>
        <dbReference type="ARBA" id="ARBA00023224"/>
    </source>
</evidence>
<dbReference type="Pfam" id="PF00001">
    <property type="entry name" value="7tm_1"/>
    <property type="match status" value="1"/>
</dbReference>
<dbReference type="EMBL" id="BTSY01000006">
    <property type="protein sequence ID" value="GMT31828.1"/>
    <property type="molecule type" value="Genomic_DNA"/>
</dbReference>
<evidence type="ECO:0000256" key="7">
    <source>
        <dbReference type="ARBA" id="ARBA00023170"/>
    </source>
</evidence>
<dbReference type="PRINTS" id="PR00237">
    <property type="entry name" value="GPCRRHODOPSN"/>
</dbReference>
<dbReference type="InterPro" id="IPR017452">
    <property type="entry name" value="GPCR_Rhodpsn_7TM"/>
</dbReference>
<gene>
    <name evidence="11" type="ORF">PFISCL1PPCAC_23125</name>
</gene>
<dbReference type="PROSITE" id="PS50262">
    <property type="entry name" value="G_PROTEIN_RECEP_F1_2"/>
    <property type="match status" value="1"/>
</dbReference>
<organism evidence="11 12">
    <name type="scientific">Pristionchus fissidentatus</name>
    <dbReference type="NCBI Taxonomy" id="1538716"/>
    <lineage>
        <taxon>Eukaryota</taxon>
        <taxon>Metazoa</taxon>
        <taxon>Ecdysozoa</taxon>
        <taxon>Nematoda</taxon>
        <taxon>Chromadorea</taxon>
        <taxon>Rhabditida</taxon>
        <taxon>Rhabditina</taxon>
        <taxon>Diplogasteromorpha</taxon>
        <taxon>Diplogasteroidea</taxon>
        <taxon>Neodiplogasteridae</taxon>
        <taxon>Pristionchus</taxon>
    </lineage>
</organism>
<keyword evidence="7" id="KW-0675">Receptor</keyword>
<evidence type="ECO:0000256" key="1">
    <source>
        <dbReference type="ARBA" id="ARBA00004651"/>
    </source>
</evidence>
<keyword evidence="2" id="KW-1003">Cell membrane</keyword>
<feature type="non-terminal residue" evidence="11">
    <location>
        <position position="251"/>
    </location>
</feature>
<evidence type="ECO:0000256" key="3">
    <source>
        <dbReference type="ARBA" id="ARBA00022692"/>
    </source>
</evidence>
<feature type="transmembrane region" description="Helical" evidence="9">
    <location>
        <begin position="212"/>
        <end position="233"/>
    </location>
</feature>
<dbReference type="GO" id="GO:0005886">
    <property type="term" value="C:plasma membrane"/>
    <property type="evidence" value="ECO:0007669"/>
    <property type="project" value="UniProtKB-SubCell"/>
</dbReference>
<evidence type="ECO:0000256" key="4">
    <source>
        <dbReference type="ARBA" id="ARBA00022989"/>
    </source>
</evidence>
<feature type="transmembrane region" description="Helical" evidence="9">
    <location>
        <begin position="20"/>
        <end position="40"/>
    </location>
</feature>
<dbReference type="Proteomes" id="UP001432322">
    <property type="component" value="Unassembled WGS sequence"/>
</dbReference>
<dbReference type="Gene3D" id="1.20.1070.10">
    <property type="entry name" value="Rhodopsin 7-helix transmembrane proteins"/>
    <property type="match status" value="1"/>
</dbReference>
<evidence type="ECO:0000259" key="10">
    <source>
        <dbReference type="PROSITE" id="PS50262"/>
    </source>
</evidence>
<evidence type="ECO:0000256" key="2">
    <source>
        <dbReference type="ARBA" id="ARBA00022475"/>
    </source>
</evidence>
<dbReference type="GO" id="GO:0008528">
    <property type="term" value="F:G protein-coupled peptide receptor activity"/>
    <property type="evidence" value="ECO:0007669"/>
    <property type="project" value="TreeGrafter"/>
</dbReference>
<sequence length="251" mass="27986">SGSSSSADGRSPPERLPSDMIEIAFLILVLAIGLPSNCLVFSRIRALHAASHKDSVKAGFLLLKLNLTISDLMLLCFYAVPKLLWNITYEWKGTDAMCKTHNYLSMASFYLSSNIIVCIALDRLRTVLGAAKIRRGKSTSIRILLFAAWFLAFTWASPQWVVFQTVNVLQYSNATWIQCSDVWNINGIRQPGTPPPVPEWILTDTIQAVYELTHLLLVFWGPLVALLISYVIIALRLAKFSMSGGPTVRRL</sequence>
<dbReference type="InterPro" id="IPR000276">
    <property type="entry name" value="GPCR_Rhodpsn"/>
</dbReference>
<keyword evidence="3 9" id="KW-0812">Transmembrane</keyword>
<comment type="caution">
    <text evidence="11">The sequence shown here is derived from an EMBL/GenBank/DDBJ whole genome shotgun (WGS) entry which is preliminary data.</text>
</comment>
<keyword evidence="4 9" id="KW-1133">Transmembrane helix</keyword>
<keyword evidence="6 9" id="KW-0472">Membrane</keyword>
<name>A0AAV5WNH9_9BILA</name>
<feature type="non-terminal residue" evidence="11">
    <location>
        <position position="1"/>
    </location>
</feature>
<evidence type="ECO:0000256" key="6">
    <source>
        <dbReference type="ARBA" id="ARBA00023136"/>
    </source>
</evidence>
<keyword evidence="12" id="KW-1185">Reference proteome</keyword>
<dbReference type="SUPFAM" id="SSF81321">
    <property type="entry name" value="Family A G protein-coupled receptor-like"/>
    <property type="match status" value="1"/>
</dbReference>